<evidence type="ECO:0000313" key="3">
    <source>
        <dbReference type="Proteomes" id="UP000494122"/>
    </source>
</evidence>
<dbReference type="Proteomes" id="UP000494122">
    <property type="component" value="Unassembled WGS sequence"/>
</dbReference>
<evidence type="ECO:0000313" key="2">
    <source>
        <dbReference type="EMBL" id="CAB3903775.1"/>
    </source>
</evidence>
<name>A0A2M9GT30_9BURK</name>
<feature type="domain" description="Bacteriophage Mx8 p63 C-terminal" evidence="1">
    <location>
        <begin position="200"/>
        <end position="291"/>
    </location>
</feature>
<reference evidence="2 3" key="1">
    <citation type="submission" date="2020-04" db="EMBL/GenBank/DDBJ databases">
        <authorList>
            <person name="De Canck E."/>
        </authorList>
    </citation>
    <scope>NUCLEOTIDE SEQUENCE [LARGE SCALE GENOMIC DNA]</scope>
    <source>
        <strain evidence="2 3">LMG 3328</strain>
    </source>
</reference>
<sequence>MSSTDTKVTGRAKGGIQRAINASPERLSEIGRLGAEIKKLPRATHGAADKPLVIGDIEITCYVLEDGRRVLAQRGLQQGIGLSQGGGHTGARRIAEFLARLEKKGILIKDLIARANSPIRFVPPHGGNPADGYDATILPDICAAIIAADQSGALDKRLKRVAERAAILQHGFATIGIIALVDEVTGYQEVRPQDALQAYLEKIISKELAAWVKKFPDEFYENIYKLRGWPWPGMSKNRYSVVGTYTRDLVFERLAPGLLPELERRLPKDEKGNRVAKLHQHLTQDIGDPMLAQHMHTLVMFQRVALQNGYGWARFVKMVDAAMPKRGNTLELPLTEV</sequence>
<dbReference type="AlphaFoldDB" id="A0A2M9GT30"/>
<dbReference type="EMBL" id="CADILE010000014">
    <property type="protein sequence ID" value="CAB3903775.1"/>
    <property type="molecule type" value="Genomic_DNA"/>
</dbReference>
<gene>
    <name evidence="2" type="ORF">LMG3328_04433</name>
</gene>
<accession>A0A2M9GT30</accession>
<dbReference type="Pfam" id="PF10546">
    <property type="entry name" value="P63C"/>
    <property type="match status" value="1"/>
</dbReference>
<dbReference type="InterPro" id="IPR018874">
    <property type="entry name" value="Phage_Mx8_p63_C"/>
</dbReference>
<dbReference type="RefSeq" id="WP_100509155.1">
    <property type="nucleotide sequence ID" value="NZ_CADILE010000014.1"/>
</dbReference>
<organism evidence="2 3">
    <name type="scientific">Achromobacter ruhlandii</name>
    <dbReference type="NCBI Taxonomy" id="72557"/>
    <lineage>
        <taxon>Bacteria</taxon>
        <taxon>Pseudomonadati</taxon>
        <taxon>Pseudomonadota</taxon>
        <taxon>Betaproteobacteria</taxon>
        <taxon>Burkholderiales</taxon>
        <taxon>Alcaligenaceae</taxon>
        <taxon>Achromobacter</taxon>
    </lineage>
</organism>
<evidence type="ECO:0000259" key="1">
    <source>
        <dbReference type="Pfam" id="PF10546"/>
    </source>
</evidence>
<protein>
    <recommendedName>
        <fullName evidence="1">Bacteriophage Mx8 p63 C-terminal domain-containing protein</fullName>
    </recommendedName>
</protein>
<proteinExistence type="predicted"/>